<gene>
    <name evidence="1" type="ORF">KPL71_013045</name>
</gene>
<sequence length="231" mass="26442">MKNILKKLRSLSLRDAKREEPSVEGPETIVVLKFNAHCPQCYKKQLRNCIKKARGGVEEVKLDRANNKVIVRGEKAEPSKVIERIRKKYSTNAELISPKPKTNNGEDKKEPQKKEPQVKVVILKMYMHCEGCARDIKKNIARIDGVLTVEPDMSKSQVTVKGEFDPPKLAEAITKRLGKFVEIVKEEAAKSKKNHKKDNENNMMHYPPQHPFNKNFYSCLSDEAIHSCFVM</sequence>
<evidence type="ECO:0000313" key="2">
    <source>
        <dbReference type="Proteomes" id="UP000829398"/>
    </source>
</evidence>
<accession>A0ACB8LH12</accession>
<proteinExistence type="predicted"/>
<organism evidence="1 2">
    <name type="scientific">Citrus sinensis</name>
    <name type="common">Sweet orange</name>
    <name type="synonym">Citrus aurantium var. sinensis</name>
    <dbReference type="NCBI Taxonomy" id="2711"/>
    <lineage>
        <taxon>Eukaryota</taxon>
        <taxon>Viridiplantae</taxon>
        <taxon>Streptophyta</taxon>
        <taxon>Embryophyta</taxon>
        <taxon>Tracheophyta</taxon>
        <taxon>Spermatophyta</taxon>
        <taxon>Magnoliopsida</taxon>
        <taxon>eudicotyledons</taxon>
        <taxon>Gunneridae</taxon>
        <taxon>Pentapetalae</taxon>
        <taxon>rosids</taxon>
        <taxon>malvids</taxon>
        <taxon>Sapindales</taxon>
        <taxon>Rutaceae</taxon>
        <taxon>Aurantioideae</taxon>
        <taxon>Citrus</taxon>
    </lineage>
</organism>
<name>A0ACB8LH12_CITSI</name>
<evidence type="ECO:0000313" key="1">
    <source>
        <dbReference type="EMBL" id="KAH9772490.1"/>
    </source>
</evidence>
<reference evidence="2" key="1">
    <citation type="journal article" date="2023" name="Hortic. Res.">
        <title>A chromosome-level phased genome enabling allele-level studies in sweet orange: a case study on citrus Huanglongbing tolerance.</title>
        <authorList>
            <person name="Wu B."/>
            <person name="Yu Q."/>
            <person name="Deng Z."/>
            <person name="Duan Y."/>
            <person name="Luo F."/>
            <person name="Gmitter F. Jr."/>
        </authorList>
    </citation>
    <scope>NUCLEOTIDE SEQUENCE [LARGE SCALE GENOMIC DNA]</scope>
    <source>
        <strain evidence="2">cv. Valencia</strain>
    </source>
</reference>
<keyword evidence="2" id="KW-1185">Reference proteome</keyword>
<dbReference type="Proteomes" id="UP000829398">
    <property type="component" value="Chromosome 4"/>
</dbReference>
<protein>
    <submittedName>
        <fullName evidence="1">Heavy metal-associated isoprenylated plant protein 8</fullName>
    </submittedName>
</protein>
<comment type="caution">
    <text evidence="1">The sequence shown here is derived from an EMBL/GenBank/DDBJ whole genome shotgun (WGS) entry which is preliminary data.</text>
</comment>
<dbReference type="EMBL" id="CM039173">
    <property type="protein sequence ID" value="KAH9772490.1"/>
    <property type="molecule type" value="Genomic_DNA"/>
</dbReference>